<dbReference type="EMBL" id="QKRA01000016">
    <property type="protein sequence ID" value="RDL42680.1"/>
    <property type="molecule type" value="Genomic_DNA"/>
</dbReference>
<dbReference type="Gene3D" id="3.40.50.300">
    <property type="entry name" value="P-loop containing nucleotide triphosphate hydrolases"/>
    <property type="match status" value="1"/>
</dbReference>
<dbReference type="SUPFAM" id="SSF52540">
    <property type="entry name" value="P-loop containing nucleoside triphosphate hydrolases"/>
    <property type="match status" value="1"/>
</dbReference>
<dbReference type="PANTHER" id="PTHR10285">
    <property type="entry name" value="URIDINE KINASE"/>
    <property type="match status" value="1"/>
</dbReference>
<organism evidence="2 3">
    <name type="scientific">Marinomonas piezotolerans</name>
    <dbReference type="NCBI Taxonomy" id="2213058"/>
    <lineage>
        <taxon>Bacteria</taxon>
        <taxon>Pseudomonadati</taxon>
        <taxon>Pseudomonadota</taxon>
        <taxon>Gammaproteobacteria</taxon>
        <taxon>Oceanospirillales</taxon>
        <taxon>Oceanospirillaceae</taxon>
        <taxon>Marinomonas</taxon>
    </lineage>
</organism>
<dbReference type="RefSeq" id="WP_115469593.1">
    <property type="nucleotide sequence ID" value="NZ_QKRA01000016.1"/>
</dbReference>
<evidence type="ECO:0000313" key="3">
    <source>
        <dbReference type="Proteomes" id="UP000254326"/>
    </source>
</evidence>
<protein>
    <recommendedName>
        <fullName evidence="1">Phosphoribulokinase/uridine kinase domain-containing protein</fullName>
    </recommendedName>
</protein>
<dbReference type="InterPro" id="IPR006083">
    <property type="entry name" value="PRK/URK"/>
</dbReference>
<comment type="caution">
    <text evidence="2">The sequence shown here is derived from an EMBL/GenBank/DDBJ whole genome shotgun (WGS) entry which is preliminary data.</text>
</comment>
<dbReference type="Pfam" id="PF00485">
    <property type="entry name" value="PRK"/>
    <property type="match status" value="1"/>
</dbReference>
<feature type="domain" description="Phosphoribulokinase/uridine kinase" evidence="1">
    <location>
        <begin position="35"/>
        <end position="222"/>
    </location>
</feature>
<evidence type="ECO:0000313" key="2">
    <source>
        <dbReference type="EMBL" id="RDL42680.1"/>
    </source>
</evidence>
<dbReference type="GO" id="GO:0005524">
    <property type="term" value="F:ATP binding"/>
    <property type="evidence" value="ECO:0007669"/>
    <property type="project" value="InterPro"/>
</dbReference>
<dbReference type="AlphaFoldDB" id="A0A370U4G7"/>
<gene>
    <name evidence="2" type="ORF">DN730_18415</name>
</gene>
<keyword evidence="3" id="KW-1185">Reference proteome</keyword>
<dbReference type="Proteomes" id="UP000254326">
    <property type="component" value="Unassembled WGS sequence"/>
</dbReference>
<proteinExistence type="predicted"/>
<dbReference type="InterPro" id="IPR027417">
    <property type="entry name" value="P-loop_NTPase"/>
</dbReference>
<accession>A0A370U4G7</accession>
<name>A0A370U4G7_9GAMM</name>
<dbReference type="GO" id="GO:0016301">
    <property type="term" value="F:kinase activity"/>
    <property type="evidence" value="ECO:0007669"/>
    <property type="project" value="InterPro"/>
</dbReference>
<dbReference type="OrthoDB" id="1550976at2"/>
<reference evidence="2 3" key="1">
    <citation type="submission" date="2018-06" db="EMBL/GenBank/DDBJ databases">
        <title>Marinomonas sp. YLB-05 draft genome sequence.</title>
        <authorList>
            <person name="Yu L."/>
            <person name="Tang X."/>
        </authorList>
    </citation>
    <scope>NUCLEOTIDE SEQUENCE [LARGE SCALE GENOMIC DNA]</scope>
    <source>
        <strain evidence="2 3">YLB-05</strain>
    </source>
</reference>
<sequence length="228" mass="25624">MTIPKDLYQTFDETLRFQGALERVIELTQQPTRKIIGIAGLPGSGKSTLADYLAMRINNGEPSPLVASVSMDGFHLSKTALLQLDNPAEALKRRGAPWTFDSVGFCRSLQNFKQHPNNTLFWPSFDHAIGDPIVDAISIPSDIKVLIVEGLYVLHNDHGFEAGTQYLDQRWFIDLPFEVAMHQLAKRHQRVWGITADQAQQRILANDSLNAHIAYQSRQYADLHLSSD</sequence>
<evidence type="ECO:0000259" key="1">
    <source>
        <dbReference type="Pfam" id="PF00485"/>
    </source>
</evidence>